<dbReference type="EMBL" id="JAPEQW010000096">
    <property type="protein sequence ID" value="MCW8041330.1"/>
    <property type="molecule type" value="Genomic_DNA"/>
</dbReference>
<feature type="domain" description="Zona occludens toxin N-terminal" evidence="2">
    <location>
        <begin position="13"/>
        <end position="100"/>
    </location>
</feature>
<name>A0ABT3NP56_9GAMM</name>
<dbReference type="Proteomes" id="UP001209682">
    <property type="component" value="Unassembled WGS sequence"/>
</dbReference>
<feature type="transmembrane region" description="Helical" evidence="1">
    <location>
        <begin position="106"/>
        <end position="126"/>
    </location>
</feature>
<proteinExistence type="predicted"/>
<dbReference type="RefSeq" id="WP_307735405.1">
    <property type="nucleotide sequence ID" value="NZ_JAPEQW010000096.1"/>
</dbReference>
<evidence type="ECO:0000259" key="2">
    <source>
        <dbReference type="Pfam" id="PF05707"/>
    </source>
</evidence>
<dbReference type="Pfam" id="PF05707">
    <property type="entry name" value="Zot"/>
    <property type="match status" value="1"/>
</dbReference>
<evidence type="ECO:0000313" key="3">
    <source>
        <dbReference type="EMBL" id="MCW8041330.1"/>
    </source>
</evidence>
<comment type="caution">
    <text evidence="3">The sequence shown here is derived from an EMBL/GenBank/DDBJ whole genome shotgun (WGS) entry which is preliminary data.</text>
</comment>
<organism evidence="3 4">
    <name type="scientific">Acinetobacter entericus</name>
    <dbReference type="NCBI Taxonomy" id="2989714"/>
    <lineage>
        <taxon>Bacteria</taxon>
        <taxon>Pseudomonadati</taxon>
        <taxon>Pseudomonadota</taxon>
        <taxon>Gammaproteobacteria</taxon>
        <taxon>Moraxellales</taxon>
        <taxon>Moraxellaceae</taxon>
        <taxon>Acinetobacter</taxon>
    </lineage>
</organism>
<dbReference type="InterPro" id="IPR027417">
    <property type="entry name" value="P-loop_NTPase"/>
</dbReference>
<feature type="non-terminal residue" evidence="3">
    <location>
        <position position="1"/>
    </location>
</feature>
<keyword evidence="1" id="KW-0472">Membrane</keyword>
<dbReference type="Gene3D" id="3.40.50.300">
    <property type="entry name" value="P-loop containing nucleotide triphosphate hydrolases"/>
    <property type="match status" value="1"/>
</dbReference>
<evidence type="ECO:0000256" key="1">
    <source>
        <dbReference type="SAM" id="Phobius"/>
    </source>
</evidence>
<sequence length="293" mass="34137">NQKEDRFLIYERDLLTLHGHFGIDIYFITQKPYKLNDSVKASVNEHLILRRLFKLKACTIYSFSELQEQFGLSTMRNALSWKFWLYPKQLYKFYISAEEHEKSTKIPFSLIFWLILPVFIICAALYKSMGTRLGQKFFGSEETSAQVSPAANPNSEQTIADQYQPQKKIIDCMVQFSYTKQQCEEMLNHEIRDKRHADLQASTHRDSETIAMNYKVNDPYGSQITEFQIQAKDYPRLSGCVQYGNKIVGFDQQGNRMPDLEPNACKRWLAGERLFDYTRDRSTASMQAAQPPV</sequence>
<protein>
    <submittedName>
        <fullName evidence="3">Zonular occludens toxin domain-containing protein</fullName>
    </submittedName>
</protein>
<dbReference type="InterPro" id="IPR008900">
    <property type="entry name" value="Zot_N"/>
</dbReference>
<reference evidence="3 4" key="1">
    <citation type="submission" date="2022-11" db="EMBL/GenBank/DDBJ databases">
        <title>Acinetobacter entericus sp. nov., isolated from the gut of the plastic-eating larvae of the Coleoptera insect Zophobas atratus.</title>
        <authorList>
            <person name="Dong X."/>
            <person name="Yang Y."/>
        </authorList>
    </citation>
    <scope>NUCLEOTIDE SEQUENCE [LARGE SCALE GENOMIC DNA]</scope>
    <source>
        <strain evidence="3 4">BIT-DXN8</strain>
    </source>
</reference>
<keyword evidence="1" id="KW-0812">Transmembrane</keyword>
<keyword evidence="4" id="KW-1185">Reference proteome</keyword>
<keyword evidence="1" id="KW-1133">Transmembrane helix</keyword>
<gene>
    <name evidence="3" type="ORF">OKC24_19665</name>
</gene>
<evidence type="ECO:0000313" key="4">
    <source>
        <dbReference type="Proteomes" id="UP001209682"/>
    </source>
</evidence>
<accession>A0ABT3NP56</accession>